<dbReference type="EMBL" id="JANBUN010000485">
    <property type="protein sequence ID" value="KAJ2803399.1"/>
    <property type="molecule type" value="Genomic_DNA"/>
</dbReference>
<evidence type="ECO:0000313" key="2">
    <source>
        <dbReference type="Proteomes" id="UP001140087"/>
    </source>
</evidence>
<accession>A0ACC1L990</accession>
<keyword evidence="2" id="KW-1185">Reference proteome</keyword>
<protein>
    <submittedName>
        <fullName evidence="1">Uncharacterized protein</fullName>
    </submittedName>
</protein>
<reference evidence="1" key="1">
    <citation type="submission" date="2022-07" db="EMBL/GenBank/DDBJ databases">
        <title>Phylogenomic reconstructions and comparative analyses of Kickxellomycotina fungi.</title>
        <authorList>
            <person name="Reynolds N.K."/>
            <person name="Stajich J.E."/>
            <person name="Barry K."/>
            <person name="Grigoriev I.V."/>
            <person name="Crous P."/>
            <person name="Smith M.E."/>
        </authorList>
    </citation>
    <scope>NUCLEOTIDE SEQUENCE</scope>
    <source>
        <strain evidence="1">BCRC 34780</strain>
    </source>
</reference>
<organism evidence="1 2">
    <name type="scientific">Coemansia helicoidea</name>
    <dbReference type="NCBI Taxonomy" id="1286919"/>
    <lineage>
        <taxon>Eukaryota</taxon>
        <taxon>Fungi</taxon>
        <taxon>Fungi incertae sedis</taxon>
        <taxon>Zoopagomycota</taxon>
        <taxon>Kickxellomycotina</taxon>
        <taxon>Kickxellomycetes</taxon>
        <taxon>Kickxellales</taxon>
        <taxon>Kickxellaceae</taxon>
        <taxon>Coemansia</taxon>
    </lineage>
</organism>
<comment type="caution">
    <text evidence="1">The sequence shown here is derived from an EMBL/GenBank/DDBJ whole genome shotgun (WGS) entry which is preliminary data.</text>
</comment>
<proteinExistence type="predicted"/>
<dbReference type="Proteomes" id="UP001140087">
    <property type="component" value="Unassembled WGS sequence"/>
</dbReference>
<evidence type="ECO:0000313" key="1">
    <source>
        <dbReference type="EMBL" id="KAJ2803399.1"/>
    </source>
</evidence>
<sequence>MKVLVYAFLVLAEVAAAYPLQPAQSVHNAGLIGDLVDALLGPNALSVDLCLNLKLGDGPQSIAPGCPNYVAPPMVPPPGAVYRRGQGDVDNHLVGPGVPPLAPFPAAPPRRNKGIVGGLLDLLLGPNALNVDLCLDLNLGDGPQSFAPNCPNFIAPSMLVPPPGAYPVPYMAPGPYGRYPAFMPPAPYPLYRRDSSTDRTNHHANHDVPSPWMVFESGAGSLEKRQMPAPLAGEPYIGAQPLPVPLPPPVVLPSVEGDCEQPLPMPVPMPE</sequence>
<feature type="non-terminal residue" evidence="1">
    <location>
        <position position="271"/>
    </location>
</feature>
<name>A0ACC1L990_9FUNG</name>
<gene>
    <name evidence="1" type="ORF">H4R21_002047</name>
</gene>